<evidence type="ECO:0000313" key="2">
    <source>
        <dbReference type="EMBL" id="WMV58110.1"/>
    </source>
</evidence>
<accession>A0AAF0V583</accession>
<reference evidence="2" key="1">
    <citation type="submission" date="2023-08" db="EMBL/GenBank/DDBJ databases">
        <title>A de novo genome assembly of Solanum verrucosum Schlechtendal, a Mexican diploid species geographically isolated from the other diploid A-genome species in potato relatives.</title>
        <authorList>
            <person name="Hosaka K."/>
        </authorList>
    </citation>
    <scope>NUCLEOTIDE SEQUENCE</scope>
    <source>
        <tissue evidence="2">Young leaves</tissue>
    </source>
</reference>
<evidence type="ECO:0000313" key="3">
    <source>
        <dbReference type="Proteomes" id="UP001234989"/>
    </source>
</evidence>
<protein>
    <submittedName>
        <fullName evidence="2">Uncharacterized protein</fullName>
    </submittedName>
</protein>
<proteinExistence type="predicted"/>
<feature type="region of interest" description="Disordered" evidence="1">
    <location>
        <begin position="176"/>
        <end position="199"/>
    </location>
</feature>
<dbReference type="EMBL" id="CP133623">
    <property type="protein sequence ID" value="WMV58110.1"/>
    <property type="molecule type" value="Genomic_DNA"/>
</dbReference>
<gene>
    <name evidence="2" type="ORF">MTR67_051495</name>
</gene>
<name>A0AAF0V583_SOLVR</name>
<evidence type="ECO:0000256" key="1">
    <source>
        <dbReference type="SAM" id="MobiDB-lite"/>
    </source>
</evidence>
<dbReference type="AlphaFoldDB" id="A0AAF0V583"/>
<sequence>MLLMNPFIESLMSSDLHMKRYNDVSQLILVFCKLLRRVIGLEDPLYSFCRSCIRDIVEVVGIAMFKKNVANELIALNDVFMFVREDVTADLSRELELSMDQLNLRGYHYKTERCLRKLEDKLRLINEESIDDYRWIIEHKEAKTRAKREGKRQETSIRVNEEGQGPKEWVKAASIGVSTAPPTTPITMTHGQDHESWEG</sequence>
<dbReference type="Proteomes" id="UP001234989">
    <property type="component" value="Chromosome 12"/>
</dbReference>
<organism evidence="2 3">
    <name type="scientific">Solanum verrucosum</name>
    <dbReference type="NCBI Taxonomy" id="315347"/>
    <lineage>
        <taxon>Eukaryota</taxon>
        <taxon>Viridiplantae</taxon>
        <taxon>Streptophyta</taxon>
        <taxon>Embryophyta</taxon>
        <taxon>Tracheophyta</taxon>
        <taxon>Spermatophyta</taxon>
        <taxon>Magnoliopsida</taxon>
        <taxon>eudicotyledons</taxon>
        <taxon>Gunneridae</taxon>
        <taxon>Pentapetalae</taxon>
        <taxon>asterids</taxon>
        <taxon>lamiids</taxon>
        <taxon>Solanales</taxon>
        <taxon>Solanaceae</taxon>
        <taxon>Solanoideae</taxon>
        <taxon>Solaneae</taxon>
        <taxon>Solanum</taxon>
    </lineage>
</organism>
<keyword evidence="3" id="KW-1185">Reference proteome</keyword>
<feature type="compositionally biased region" description="Polar residues" evidence="1">
    <location>
        <begin position="176"/>
        <end position="190"/>
    </location>
</feature>